<feature type="transmembrane region" description="Helical" evidence="1">
    <location>
        <begin position="20"/>
        <end position="37"/>
    </location>
</feature>
<feature type="transmembrane region" description="Helical" evidence="1">
    <location>
        <begin position="135"/>
        <end position="157"/>
    </location>
</feature>
<proteinExistence type="predicted"/>
<keyword evidence="1" id="KW-0812">Transmembrane</keyword>
<accession>A0AAW0AF10</accession>
<keyword evidence="1" id="KW-1133">Transmembrane helix</keyword>
<feature type="transmembrane region" description="Helical" evidence="1">
    <location>
        <begin position="53"/>
        <end position="73"/>
    </location>
</feature>
<name>A0AAW0AF10_9AGAR</name>
<keyword evidence="3" id="KW-1185">Reference proteome</keyword>
<evidence type="ECO:0000256" key="1">
    <source>
        <dbReference type="SAM" id="Phobius"/>
    </source>
</evidence>
<reference evidence="2 3" key="1">
    <citation type="journal article" date="2024" name="J Genomics">
        <title>Draft genome sequencing and assembly of Favolaschia claudopus CIRM-BRFM 2984 isolated from oak limbs.</title>
        <authorList>
            <person name="Navarro D."/>
            <person name="Drula E."/>
            <person name="Chaduli D."/>
            <person name="Cazenave R."/>
            <person name="Ahrendt S."/>
            <person name="Wang J."/>
            <person name="Lipzen A."/>
            <person name="Daum C."/>
            <person name="Barry K."/>
            <person name="Grigoriev I.V."/>
            <person name="Favel A."/>
            <person name="Rosso M.N."/>
            <person name="Martin F."/>
        </authorList>
    </citation>
    <scope>NUCLEOTIDE SEQUENCE [LARGE SCALE GENOMIC DNA]</scope>
    <source>
        <strain evidence="2 3">CIRM-BRFM 2984</strain>
    </source>
</reference>
<organism evidence="2 3">
    <name type="scientific">Favolaschia claudopus</name>
    <dbReference type="NCBI Taxonomy" id="2862362"/>
    <lineage>
        <taxon>Eukaryota</taxon>
        <taxon>Fungi</taxon>
        <taxon>Dikarya</taxon>
        <taxon>Basidiomycota</taxon>
        <taxon>Agaricomycotina</taxon>
        <taxon>Agaricomycetes</taxon>
        <taxon>Agaricomycetidae</taxon>
        <taxon>Agaricales</taxon>
        <taxon>Marasmiineae</taxon>
        <taxon>Mycenaceae</taxon>
        <taxon>Favolaschia</taxon>
    </lineage>
</organism>
<dbReference type="AlphaFoldDB" id="A0AAW0AF10"/>
<dbReference type="Proteomes" id="UP001362999">
    <property type="component" value="Unassembled WGS sequence"/>
</dbReference>
<dbReference type="EMBL" id="JAWWNJ010000070">
    <property type="protein sequence ID" value="KAK7007548.1"/>
    <property type="molecule type" value="Genomic_DNA"/>
</dbReference>
<comment type="caution">
    <text evidence="2">The sequence shown here is derived from an EMBL/GenBank/DDBJ whole genome shotgun (WGS) entry which is preliminary data.</text>
</comment>
<evidence type="ECO:0000313" key="3">
    <source>
        <dbReference type="Proteomes" id="UP001362999"/>
    </source>
</evidence>
<sequence length="317" mass="35900">MILPATNVQDAVSRLIVETLLHGIQLVLYIATVYFLATRRTLASGNVGPKHHFFSLPFCGVSTLFFFSSLHWITEVYAKHTAVAHLADEAHGNNVFTPPELAIILEVISLAVTFFLGDCLVVYRLWIIWDKGRRIMIFHIGCLTDIAASSAVLYLVIRSTLNNPYSSILSNSPAKLFLVFAFVFSLVYVHSKNFNQYLIEFQWQELRVYPKKSNLTPISSSQSCHTFEQFFLVIVIESAAIQTLWLVLSPVTILSGAHAAYIMPGYLTFSFTPGLDLDGRPKRGQWHSLNVRVESWQKTYPTFGHTLQYLFVEMGKR</sequence>
<feature type="transmembrane region" description="Helical" evidence="1">
    <location>
        <begin position="101"/>
        <end position="123"/>
    </location>
</feature>
<keyword evidence="1" id="KW-0472">Membrane</keyword>
<gene>
    <name evidence="2" type="ORF">R3P38DRAFT_2792314</name>
</gene>
<evidence type="ECO:0000313" key="2">
    <source>
        <dbReference type="EMBL" id="KAK7007548.1"/>
    </source>
</evidence>
<protein>
    <submittedName>
        <fullName evidence="2">Uncharacterized protein</fullName>
    </submittedName>
</protein>
<feature type="transmembrane region" description="Helical" evidence="1">
    <location>
        <begin position="169"/>
        <end position="189"/>
    </location>
</feature>